<name>A0A0D0C8N6_9AGAR</name>
<evidence type="ECO:0000313" key="1">
    <source>
        <dbReference type="EMBL" id="KIK51138.1"/>
    </source>
</evidence>
<keyword evidence="2" id="KW-1185">Reference proteome</keyword>
<dbReference type="HOGENOM" id="CLU_2527686_0_0_1"/>
<evidence type="ECO:0000313" key="2">
    <source>
        <dbReference type="Proteomes" id="UP000053593"/>
    </source>
</evidence>
<organism evidence="1 2">
    <name type="scientific">Collybiopsis luxurians FD-317 M1</name>
    <dbReference type="NCBI Taxonomy" id="944289"/>
    <lineage>
        <taxon>Eukaryota</taxon>
        <taxon>Fungi</taxon>
        <taxon>Dikarya</taxon>
        <taxon>Basidiomycota</taxon>
        <taxon>Agaricomycotina</taxon>
        <taxon>Agaricomycetes</taxon>
        <taxon>Agaricomycetidae</taxon>
        <taxon>Agaricales</taxon>
        <taxon>Marasmiineae</taxon>
        <taxon>Omphalotaceae</taxon>
        <taxon>Collybiopsis</taxon>
        <taxon>Collybiopsis luxurians</taxon>
    </lineage>
</organism>
<dbReference type="EMBL" id="KN834871">
    <property type="protein sequence ID" value="KIK51138.1"/>
    <property type="molecule type" value="Genomic_DNA"/>
</dbReference>
<proteinExistence type="predicted"/>
<dbReference type="Proteomes" id="UP000053593">
    <property type="component" value="Unassembled WGS sequence"/>
</dbReference>
<gene>
    <name evidence="1" type="ORF">GYMLUDRAFT_405425</name>
</gene>
<sequence>MKLESLSPSYRTRIGCFQRHQRRYLSPLPPTAPLSAFSDQHRIRLEYWVSAFPSPQRPVQSTFLSFQLVLVSLRSASWLASRVV</sequence>
<protein>
    <submittedName>
        <fullName evidence="1">Uncharacterized protein</fullName>
    </submittedName>
</protein>
<reference evidence="1 2" key="1">
    <citation type="submission" date="2014-04" db="EMBL/GenBank/DDBJ databases">
        <title>Evolutionary Origins and Diversification of the Mycorrhizal Mutualists.</title>
        <authorList>
            <consortium name="DOE Joint Genome Institute"/>
            <consortium name="Mycorrhizal Genomics Consortium"/>
            <person name="Kohler A."/>
            <person name="Kuo A."/>
            <person name="Nagy L.G."/>
            <person name="Floudas D."/>
            <person name="Copeland A."/>
            <person name="Barry K.W."/>
            <person name="Cichocki N."/>
            <person name="Veneault-Fourrey C."/>
            <person name="LaButti K."/>
            <person name="Lindquist E.A."/>
            <person name="Lipzen A."/>
            <person name="Lundell T."/>
            <person name="Morin E."/>
            <person name="Murat C."/>
            <person name="Riley R."/>
            <person name="Ohm R."/>
            <person name="Sun H."/>
            <person name="Tunlid A."/>
            <person name="Henrissat B."/>
            <person name="Grigoriev I.V."/>
            <person name="Hibbett D.S."/>
            <person name="Martin F."/>
        </authorList>
    </citation>
    <scope>NUCLEOTIDE SEQUENCE [LARGE SCALE GENOMIC DNA]</scope>
    <source>
        <strain evidence="1 2">FD-317 M1</strain>
    </source>
</reference>
<dbReference type="AlphaFoldDB" id="A0A0D0C8N6"/>
<accession>A0A0D0C8N6</accession>